<accession>A0A2P5B5N2</accession>
<dbReference type="AlphaFoldDB" id="A0A2P5B5N2"/>
<dbReference type="InParanoid" id="A0A2P5B5N2"/>
<reference evidence="2" key="1">
    <citation type="submission" date="2016-06" db="EMBL/GenBank/DDBJ databases">
        <title>Parallel loss of symbiosis genes in relatives of nitrogen-fixing non-legume Parasponia.</title>
        <authorList>
            <person name="Van Velzen R."/>
            <person name="Holmer R."/>
            <person name="Bu F."/>
            <person name="Rutten L."/>
            <person name="Van Zeijl A."/>
            <person name="Liu W."/>
            <person name="Santuari L."/>
            <person name="Cao Q."/>
            <person name="Sharma T."/>
            <person name="Shen D."/>
            <person name="Roswanjaya Y."/>
            <person name="Wardhani T."/>
            <person name="Kalhor M.S."/>
            <person name="Jansen J."/>
            <person name="Van den Hoogen J."/>
            <person name="Gungor B."/>
            <person name="Hartog M."/>
            <person name="Hontelez J."/>
            <person name="Verver J."/>
            <person name="Yang W.-C."/>
            <person name="Schijlen E."/>
            <person name="Repin R."/>
            <person name="Schilthuizen M."/>
            <person name="Schranz E."/>
            <person name="Heidstra R."/>
            <person name="Miyata K."/>
            <person name="Fedorova E."/>
            <person name="Kohlen W."/>
            <person name="Bisseling T."/>
            <person name="Smit S."/>
            <person name="Geurts R."/>
        </authorList>
    </citation>
    <scope>NUCLEOTIDE SEQUENCE [LARGE SCALE GENOMIC DNA]</scope>
    <source>
        <strain evidence="2">cv. RG33-2</strain>
    </source>
</reference>
<organism evidence="1 2">
    <name type="scientific">Trema orientale</name>
    <name type="common">Charcoal tree</name>
    <name type="synonym">Celtis orientalis</name>
    <dbReference type="NCBI Taxonomy" id="63057"/>
    <lineage>
        <taxon>Eukaryota</taxon>
        <taxon>Viridiplantae</taxon>
        <taxon>Streptophyta</taxon>
        <taxon>Embryophyta</taxon>
        <taxon>Tracheophyta</taxon>
        <taxon>Spermatophyta</taxon>
        <taxon>Magnoliopsida</taxon>
        <taxon>eudicotyledons</taxon>
        <taxon>Gunneridae</taxon>
        <taxon>Pentapetalae</taxon>
        <taxon>rosids</taxon>
        <taxon>fabids</taxon>
        <taxon>Rosales</taxon>
        <taxon>Cannabaceae</taxon>
        <taxon>Trema</taxon>
    </lineage>
</organism>
<comment type="caution">
    <text evidence="1">The sequence shown here is derived from an EMBL/GenBank/DDBJ whole genome shotgun (WGS) entry which is preliminary data.</text>
</comment>
<name>A0A2P5B5N2_TREOI</name>
<proteinExistence type="predicted"/>
<dbReference type="EMBL" id="JXTC01000601">
    <property type="protein sequence ID" value="PON44101.1"/>
    <property type="molecule type" value="Genomic_DNA"/>
</dbReference>
<dbReference type="OrthoDB" id="5314306at2759"/>
<evidence type="ECO:0000313" key="2">
    <source>
        <dbReference type="Proteomes" id="UP000237000"/>
    </source>
</evidence>
<evidence type="ECO:0000313" key="1">
    <source>
        <dbReference type="EMBL" id="PON44101.1"/>
    </source>
</evidence>
<gene>
    <name evidence="1" type="ORF">TorRG33x02_331880</name>
</gene>
<dbReference type="Proteomes" id="UP000237000">
    <property type="component" value="Unassembled WGS sequence"/>
</dbReference>
<keyword evidence="2" id="KW-1185">Reference proteome</keyword>
<protein>
    <submittedName>
        <fullName evidence="1">F-box associated domain</fullName>
    </submittedName>
</protein>
<sequence>MMLSFDLHAEKFHFIPLPGAIKPFKSIKVWNDSIAYISSSLYGEGTEPIEMWVTECCSSGVGDLFSWTKYLSIVPQEGILRPLTFWKSDELILEGTVDEFSVSYYLQTQKFRKLVIFGANRIFYLGSYVKSLVSVNGRG</sequence>